<evidence type="ECO:0000313" key="3">
    <source>
        <dbReference type="Proteomes" id="UP000242367"/>
    </source>
</evidence>
<evidence type="ECO:0000259" key="1">
    <source>
        <dbReference type="PROSITE" id="PS50234"/>
    </source>
</evidence>
<dbReference type="InterPro" id="IPR036465">
    <property type="entry name" value="vWFA_dom_sf"/>
</dbReference>
<dbReference type="SUPFAM" id="SSF53300">
    <property type="entry name" value="vWA-like"/>
    <property type="match status" value="1"/>
</dbReference>
<accession>A0A2P4UN36</accession>
<dbReference type="RefSeq" id="WP_103561424.1">
    <property type="nucleotide sequence ID" value="NZ_MTBP01000001.1"/>
</dbReference>
<dbReference type="Proteomes" id="UP000242367">
    <property type="component" value="Unassembled WGS sequence"/>
</dbReference>
<gene>
    <name evidence="2" type="ORF">BTM25_08610</name>
</gene>
<dbReference type="EMBL" id="MTBP01000001">
    <property type="protein sequence ID" value="POM26460.1"/>
    <property type="molecule type" value="Genomic_DNA"/>
</dbReference>
<organism evidence="2 3">
    <name type="scientific">Actinomadura rubteroloni</name>
    <dbReference type="NCBI Taxonomy" id="1926885"/>
    <lineage>
        <taxon>Bacteria</taxon>
        <taxon>Bacillati</taxon>
        <taxon>Actinomycetota</taxon>
        <taxon>Actinomycetes</taxon>
        <taxon>Streptosporangiales</taxon>
        <taxon>Thermomonosporaceae</taxon>
        <taxon>Actinomadura</taxon>
    </lineage>
</organism>
<dbReference type="InterPro" id="IPR002035">
    <property type="entry name" value="VWF_A"/>
</dbReference>
<protein>
    <submittedName>
        <fullName evidence="2">Cob-chelat-sub: cobaltochelatase subunit</fullName>
    </submittedName>
</protein>
<feature type="domain" description="VWFA" evidence="1">
    <location>
        <begin position="20"/>
        <end position="201"/>
    </location>
</feature>
<comment type="caution">
    <text evidence="2">The sequence shown here is derived from an EMBL/GenBank/DDBJ whole genome shotgun (WGS) entry which is preliminary data.</text>
</comment>
<name>A0A2P4UN36_9ACTN</name>
<evidence type="ECO:0000313" key="2">
    <source>
        <dbReference type="EMBL" id="POM26460.1"/>
    </source>
</evidence>
<keyword evidence="3" id="KW-1185">Reference proteome</keyword>
<proteinExistence type="predicted"/>
<reference evidence="2 3" key="1">
    <citation type="journal article" date="2017" name="Chemistry">
        <title>Isolation, Biosynthesis and Chemical Modifications of Rubterolones A-F: Rare Tropolone Alkaloids from Actinomadura sp. 5-2.</title>
        <authorList>
            <person name="Guo H."/>
            <person name="Benndorf R."/>
            <person name="Leichnitz D."/>
            <person name="Klassen J.L."/>
            <person name="Vollmers J."/>
            <person name="Gorls H."/>
            <person name="Steinacker M."/>
            <person name="Weigel C."/>
            <person name="Dahse H.M."/>
            <person name="Kaster A.K."/>
            <person name="de Beer Z.W."/>
            <person name="Poulsen M."/>
            <person name="Beemelmanns C."/>
        </authorList>
    </citation>
    <scope>NUCLEOTIDE SEQUENCE [LARGE SCALE GENOMIC DNA]</scope>
    <source>
        <strain evidence="2 3">5-2</strain>
    </source>
</reference>
<sequence length="230" mass="24826">MAGNEPDSPFAAVRRPRPLPVLVLADVSGSMAQDGKIESLNSAMAEMVRSFAAERSVHGEIMVGVIAFGGTGVALHHPPTPAADFRWADMSAVGGPHGTPMGDAFELARSVLHDEDVVPSRAYAPTLVLVSDGAPTSEWEQHLDRFLSSPRGARSLRLAVAIGSETGTRAYRVLESFVRDPRYPVVRADEAPRIAEIFRSITRSVSVRARSTRPDDASMFDLDDLFDLSD</sequence>
<dbReference type="Gene3D" id="3.40.50.410">
    <property type="entry name" value="von Willebrand factor, type A domain"/>
    <property type="match status" value="1"/>
</dbReference>
<dbReference type="AlphaFoldDB" id="A0A2P4UN36"/>
<dbReference type="Pfam" id="PF13519">
    <property type="entry name" value="VWA_2"/>
    <property type="match status" value="1"/>
</dbReference>
<dbReference type="PROSITE" id="PS50234">
    <property type="entry name" value="VWFA"/>
    <property type="match status" value="1"/>
</dbReference>
<dbReference type="SMART" id="SM00327">
    <property type="entry name" value="VWA"/>
    <property type="match status" value="1"/>
</dbReference>